<dbReference type="STRING" id="104421.E2ATM5"/>
<dbReference type="PANTHER" id="PTHR10681:SF128">
    <property type="entry name" value="THIOREDOXIN-DEPENDENT PEROXIDE REDUCTASE, MITOCHONDRIAL"/>
    <property type="match status" value="1"/>
</dbReference>
<accession>E2ATM5</accession>
<dbReference type="OMA" id="WVTTPRK"/>
<name>E2ATM5_CAMFO</name>
<dbReference type="PROSITE" id="PS51352">
    <property type="entry name" value="THIOREDOXIN_2"/>
    <property type="match status" value="1"/>
</dbReference>
<dbReference type="GO" id="GO:0006979">
    <property type="term" value="P:response to oxidative stress"/>
    <property type="evidence" value="ECO:0007669"/>
    <property type="project" value="TreeGrafter"/>
</dbReference>
<protein>
    <recommendedName>
        <fullName evidence="2">thioredoxin-dependent peroxiredoxin</fullName>
        <ecNumber evidence="2">1.11.1.24</ecNumber>
    </recommendedName>
</protein>
<dbReference type="EC" id="1.11.1.24" evidence="2"/>
<evidence type="ECO:0000259" key="5">
    <source>
        <dbReference type="PROSITE" id="PS51352"/>
    </source>
</evidence>
<dbReference type="PANTHER" id="PTHR10681">
    <property type="entry name" value="THIOREDOXIN PEROXIDASE"/>
    <property type="match status" value="1"/>
</dbReference>
<keyword evidence="3" id="KW-0560">Oxidoreductase</keyword>
<dbReference type="InterPro" id="IPR036249">
    <property type="entry name" value="Thioredoxin-like_sf"/>
</dbReference>
<proteinExistence type="inferred from homology"/>
<dbReference type="SUPFAM" id="SSF52833">
    <property type="entry name" value="Thioredoxin-like"/>
    <property type="match status" value="1"/>
</dbReference>
<dbReference type="EMBL" id="GL442629">
    <property type="protein sequence ID" value="EFN63221.1"/>
    <property type="molecule type" value="Genomic_DNA"/>
</dbReference>
<dbReference type="GO" id="GO:0005829">
    <property type="term" value="C:cytosol"/>
    <property type="evidence" value="ECO:0007669"/>
    <property type="project" value="TreeGrafter"/>
</dbReference>
<dbReference type="OrthoDB" id="185659at2759"/>
<sequence>MNSCCAEKWEISHTPQARLIPAVSRAAPPWSGVAIIDLKMQELSSEHFSGKYLVLLFYPYDFSFACPIELIQFSDRIAEFRLIGSEVVAISTDSKFSHFAWMTTPRKQGGLGEMKIPLLSDQNHQIAKNYGVLNEKHGVAYRALFVIDKQQIVRHVTINADDLPRSVDEVLRIIKACRFVDEHGSVCPFGPLQTKTASRKEPDYYFHTN</sequence>
<evidence type="ECO:0000313" key="6">
    <source>
        <dbReference type="EMBL" id="EFN63221.1"/>
    </source>
</evidence>
<evidence type="ECO:0000256" key="3">
    <source>
        <dbReference type="ARBA" id="ARBA00023002"/>
    </source>
</evidence>
<dbReference type="AlphaFoldDB" id="E2ATM5"/>
<dbReference type="CDD" id="cd03015">
    <property type="entry name" value="PRX_Typ2cys"/>
    <property type="match status" value="1"/>
</dbReference>
<dbReference type="InterPro" id="IPR000866">
    <property type="entry name" value="AhpC/TSA"/>
</dbReference>
<dbReference type="Pfam" id="PF00578">
    <property type="entry name" value="AhpC-TSA"/>
    <property type="match status" value="1"/>
</dbReference>
<organism evidence="7">
    <name type="scientific">Camponotus floridanus</name>
    <name type="common">Florida carpenter ant</name>
    <dbReference type="NCBI Taxonomy" id="104421"/>
    <lineage>
        <taxon>Eukaryota</taxon>
        <taxon>Metazoa</taxon>
        <taxon>Ecdysozoa</taxon>
        <taxon>Arthropoda</taxon>
        <taxon>Hexapoda</taxon>
        <taxon>Insecta</taxon>
        <taxon>Pterygota</taxon>
        <taxon>Neoptera</taxon>
        <taxon>Endopterygota</taxon>
        <taxon>Hymenoptera</taxon>
        <taxon>Apocrita</taxon>
        <taxon>Aculeata</taxon>
        <taxon>Formicoidea</taxon>
        <taxon>Formicidae</taxon>
        <taxon>Formicinae</taxon>
        <taxon>Camponotus</taxon>
    </lineage>
</organism>
<dbReference type="InterPro" id="IPR013766">
    <property type="entry name" value="Thioredoxin_domain"/>
</dbReference>
<gene>
    <name evidence="6" type="ORF">EAG_15206</name>
</gene>
<reference evidence="6 7" key="1">
    <citation type="journal article" date="2010" name="Science">
        <title>Genomic comparison of the ants Camponotus floridanus and Harpegnathos saltator.</title>
        <authorList>
            <person name="Bonasio R."/>
            <person name="Zhang G."/>
            <person name="Ye C."/>
            <person name="Mutti N.S."/>
            <person name="Fang X."/>
            <person name="Qin N."/>
            <person name="Donahue G."/>
            <person name="Yang P."/>
            <person name="Li Q."/>
            <person name="Li C."/>
            <person name="Zhang P."/>
            <person name="Huang Z."/>
            <person name="Berger S.L."/>
            <person name="Reinberg D."/>
            <person name="Wang J."/>
            <person name="Liebig J."/>
        </authorList>
    </citation>
    <scope>NUCLEOTIDE SEQUENCE [LARGE SCALE GENOMIC DNA]</scope>
    <source>
        <strain evidence="7">C129</strain>
    </source>
</reference>
<dbReference type="Gene3D" id="3.40.30.10">
    <property type="entry name" value="Glutaredoxin"/>
    <property type="match status" value="1"/>
</dbReference>
<dbReference type="GO" id="GO:0033554">
    <property type="term" value="P:cellular response to stress"/>
    <property type="evidence" value="ECO:0007669"/>
    <property type="project" value="TreeGrafter"/>
</dbReference>
<dbReference type="InParanoid" id="E2ATM5"/>
<keyword evidence="7" id="KW-1185">Reference proteome</keyword>
<dbReference type="GO" id="GO:0008379">
    <property type="term" value="F:thioredoxin peroxidase activity"/>
    <property type="evidence" value="ECO:0007669"/>
    <property type="project" value="TreeGrafter"/>
</dbReference>
<comment type="similarity">
    <text evidence="1">Belongs to the peroxiredoxin family. AhpC/Prx1 subfamily.</text>
</comment>
<comment type="catalytic activity">
    <reaction evidence="4">
        <text>a hydroperoxide + [thioredoxin]-dithiol = an alcohol + [thioredoxin]-disulfide + H2O</text>
        <dbReference type="Rhea" id="RHEA:62620"/>
        <dbReference type="Rhea" id="RHEA-COMP:10698"/>
        <dbReference type="Rhea" id="RHEA-COMP:10700"/>
        <dbReference type="ChEBI" id="CHEBI:15377"/>
        <dbReference type="ChEBI" id="CHEBI:29950"/>
        <dbReference type="ChEBI" id="CHEBI:30879"/>
        <dbReference type="ChEBI" id="CHEBI:35924"/>
        <dbReference type="ChEBI" id="CHEBI:50058"/>
        <dbReference type="EC" id="1.11.1.24"/>
    </reaction>
</comment>
<evidence type="ECO:0000256" key="4">
    <source>
        <dbReference type="ARBA" id="ARBA00049091"/>
    </source>
</evidence>
<dbReference type="GO" id="GO:0042744">
    <property type="term" value="P:hydrogen peroxide catabolic process"/>
    <property type="evidence" value="ECO:0007669"/>
    <property type="project" value="TreeGrafter"/>
</dbReference>
<evidence type="ECO:0000313" key="7">
    <source>
        <dbReference type="Proteomes" id="UP000000311"/>
    </source>
</evidence>
<dbReference type="Proteomes" id="UP000000311">
    <property type="component" value="Unassembled WGS sequence"/>
</dbReference>
<dbReference type="GO" id="GO:0045454">
    <property type="term" value="P:cell redox homeostasis"/>
    <property type="evidence" value="ECO:0007669"/>
    <property type="project" value="TreeGrafter"/>
</dbReference>
<dbReference type="GO" id="GO:0005739">
    <property type="term" value="C:mitochondrion"/>
    <property type="evidence" value="ECO:0007669"/>
    <property type="project" value="TreeGrafter"/>
</dbReference>
<feature type="domain" description="Thioredoxin" evidence="5">
    <location>
        <begin position="21"/>
        <end position="179"/>
    </location>
</feature>
<evidence type="ECO:0000256" key="2">
    <source>
        <dbReference type="ARBA" id="ARBA00013017"/>
    </source>
</evidence>
<dbReference type="InterPro" id="IPR050217">
    <property type="entry name" value="Peroxiredoxin"/>
</dbReference>
<evidence type="ECO:0000256" key="1">
    <source>
        <dbReference type="ARBA" id="ARBA00009796"/>
    </source>
</evidence>